<dbReference type="KEGG" id="ffu:CLAFUR5_05923"/>
<protein>
    <submittedName>
        <fullName evidence="6">MFS-type efflux pump MFS2</fullName>
    </submittedName>
</protein>
<dbReference type="PANTHER" id="PTHR23502">
    <property type="entry name" value="MAJOR FACILITATOR SUPERFAMILY"/>
    <property type="match status" value="1"/>
</dbReference>
<organism evidence="6 7">
    <name type="scientific">Passalora fulva</name>
    <name type="common">Tomato leaf mold</name>
    <name type="synonym">Cladosporium fulvum</name>
    <dbReference type="NCBI Taxonomy" id="5499"/>
    <lineage>
        <taxon>Eukaryota</taxon>
        <taxon>Fungi</taxon>
        <taxon>Dikarya</taxon>
        <taxon>Ascomycota</taxon>
        <taxon>Pezizomycotina</taxon>
        <taxon>Dothideomycetes</taxon>
        <taxon>Dothideomycetidae</taxon>
        <taxon>Mycosphaerellales</taxon>
        <taxon>Mycosphaerellaceae</taxon>
        <taxon>Fulvia</taxon>
    </lineage>
</organism>
<reference evidence="6" key="1">
    <citation type="submission" date="2021-12" db="EMBL/GenBank/DDBJ databases">
        <authorList>
            <person name="Zaccaron A."/>
            <person name="Stergiopoulos I."/>
        </authorList>
    </citation>
    <scope>NUCLEOTIDE SEQUENCE</scope>
    <source>
        <strain evidence="6">Race5_Kim</strain>
    </source>
</reference>
<keyword evidence="2 5" id="KW-0812">Transmembrane</keyword>
<feature type="transmembrane region" description="Helical" evidence="5">
    <location>
        <begin position="80"/>
        <end position="101"/>
    </location>
</feature>
<dbReference type="SUPFAM" id="SSF103473">
    <property type="entry name" value="MFS general substrate transporter"/>
    <property type="match status" value="1"/>
</dbReference>
<keyword evidence="7" id="KW-1185">Reference proteome</keyword>
<accession>A0A9Q8LJ52</accession>
<name>A0A9Q8LJ52_PASFU</name>
<reference evidence="6" key="2">
    <citation type="journal article" date="2022" name="Microb. Genom.">
        <title>A chromosome-scale genome assembly of the tomato pathogen Cladosporium fulvum reveals a compartmentalized genome architecture and the presence of a dispensable chromosome.</title>
        <authorList>
            <person name="Zaccaron A.Z."/>
            <person name="Chen L.H."/>
            <person name="Samaras A."/>
            <person name="Stergiopoulos I."/>
        </authorList>
    </citation>
    <scope>NUCLEOTIDE SEQUENCE</scope>
    <source>
        <strain evidence="6">Race5_Kim</strain>
    </source>
</reference>
<sequence>MIWFGWTSFEDVHWIAGTIALGAFGVGVYYIYLSATNYLADAYEKYAASALSAVGFGRNAFGAFLPLATPALYKNVGFQWASTMLGIIGLVLSLVPFVLLIKGPYLRSRSPFMLDACLDDDEATGRRDSIAEMQQGRQERKGSAILPWSQVRSASVA</sequence>
<feature type="transmembrane region" description="Helical" evidence="5">
    <location>
        <begin position="46"/>
        <end position="68"/>
    </location>
</feature>
<evidence type="ECO:0000256" key="5">
    <source>
        <dbReference type="SAM" id="Phobius"/>
    </source>
</evidence>
<dbReference type="AlphaFoldDB" id="A0A9Q8LJ52"/>
<dbReference type="EMBL" id="CP090167">
    <property type="protein sequence ID" value="UJO18356.1"/>
    <property type="molecule type" value="Genomic_DNA"/>
</dbReference>
<dbReference type="Proteomes" id="UP000756132">
    <property type="component" value="Chromosome 5"/>
</dbReference>
<dbReference type="GeneID" id="71985801"/>
<gene>
    <name evidence="6" type="ORF">CLAFUR5_05923</name>
</gene>
<evidence type="ECO:0000313" key="6">
    <source>
        <dbReference type="EMBL" id="UJO18356.1"/>
    </source>
</evidence>
<evidence type="ECO:0000256" key="4">
    <source>
        <dbReference type="ARBA" id="ARBA00023136"/>
    </source>
</evidence>
<dbReference type="PANTHER" id="PTHR23502:SF61">
    <property type="entry name" value="MULTIDRUG TRANSPORTER, PUTATIVE (AFU_ORTHOLOGUE AFUA_3G02780)-RELATED"/>
    <property type="match status" value="1"/>
</dbReference>
<evidence type="ECO:0000256" key="3">
    <source>
        <dbReference type="ARBA" id="ARBA00022989"/>
    </source>
</evidence>
<feature type="transmembrane region" description="Helical" evidence="5">
    <location>
        <begin position="12"/>
        <end position="34"/>
    </location>
</feature>
<comment type="subcellular location">
    <subcellularLocation>
        <location evidence="1">Membrane</location>
        <topology evidence="1">Multi-pass membrane protein</topology>
    </subcellularLocation>
</comment>
<dbReference type="GO" id="GO:0022857">
    <property type="term" value="F:transmembrane transporter activity"/>
    <property type="evidence" value="ECO:0007669"/>
    <property type="project" value="TreeGrafter"/>
</dbReference>
<proteinExistence type="predicted"/>
<dbReference type="OrthoDB" id="4426556at2759"/>
<evidence type="ECO:0000256" key="1">
    <source>
        <dbReference type="ARBA" id="ARBA00004141"/>
    </source>
</evidence>
<evidence type="ECO:0000256" key="2">
    <source>
        <dbReference type="ARBA" id="ARBA00022692"/>
    </source>
</evidence>
<dbReference type="GO" id="GO:0005886">
    <property type="term" value="C:plasma membrane"/>
    <property type="evidence" value="ECO:0007669"/>
    <property type="project" value="TreeGrafter"/>
</dbReference>
<keyword evidence="4 5" id="KW-0472">Membrane</keyword>
<dbReference type="RefSeq" id="XP_047762722.1">
    <property type="nucleotide sequence ID" value="XM_047905071.1"/>
</dbReference>
<keyword evidence="3 5" id="KW-1133">Transmembrane helix</keyword>
<dbReference type="Gene3D" id="1.20.1250.20">
    <property type="entry name" value="MFS general substrate transporter like domains"/>
    <property type="match status" value="1"/>
</dbReference>
<dbReference type="InterPro" id="IPR036259">
    <property type="entry name" value="MFS_trans_sf"/>
</dbReference>
<evidence type="ECO:0000313" key="7">
    <source>
        <dbReference type="Proteomes" id="UP000756132"/>
    </source>
</evidence>